<comment type="caution">
    <text evidence="1">The sequence shown here is derived from an EMBL/GenBank/DDBJ whole genome shotgun (WGS) entry which is preliminary data.</text>
</comment>
<sequence length="120" mass="12871">MKTALLVGGGLIGFSFAQRFVDAGWQVRMTHVRAELADAATGPFESNRLGGGPEGIKSIIEHIAGAWDTELVAGVPDMSHLDEVYAQVDAAYGNDAETFESGTRRRNALLRGFLDVRAAH</sequence>
<dbReference type="InterPro" id="IPR036291">
    <property type="entry name" value="NAD(P)-bd_dom_sf"/>
</dbReference>
<organism evidence="1 2">
    <name type="scientific">Corynebacterium macginleyi</name>
    <dbReference type="NCBI Taxonomy" id="38290"/>
    <lineage>
        <taxon>Bacteria</taxon>
        <taxon>Bacillati</taxon>
        <taxon>Actinomycetota</taxon>
        <taxon>Actinomycetes</taxon>
        <taxon>Mycobacteriales</taxon>
        <taxon>Corynebacteriaceae</taxon>
        <taxon>Corynebacterium</taxon>
    </lineage>
</organism>
<evidence type="ECO:0000313" key="2">
    <source>
        <dbReference type="Proteomes" id="UP000270649"/>
    </source>
</evidence>
<dbReference type="RefSeq" id="WP_121927592.1">
    <property type="nucleotide sequence ID" value="NZ_JAACCE010000034.1"/>
</dbReference>
<dbReference type="Proteomes" id="UP000270649">
    <property type="component" value="Unassembled WGS sequence"/>
</dbReference>
<protein>
    <submittedName>
        <fullName evidence="1">Uncharacterized protein</fullName>
    </submittedName>
</protein>
<dbReference type="SUPFAM" id="SSF51735">
    <property type="entry name" value="NAD(P)-binding Rossmann-fold domains"/>
    <property type="match status" value="1"/>
</dbReference>
<name>A0A3M0GKJ8_9CORY</name>
<proteinExistence type="predicted"/>
<dbReference type="OrthoDB" id="9771883at2"/>
<gene>
    <name evidence="1" type="ORF">D9543_04095</name>
</gene>
<evidence type="ECO:0000313" key="1">
    <source>
        <dbReference type="EMBL" id="RMB63172.1"/>
    </source>
</evidence>
<accession>A0A3M0GKJ8</accession>
<dbReference type="AlphaFoldDB" id="A0A3M0GKJ8"/>
<reference evidence="1 2" key="1">
    <citation type="submission" date="2018-10" db="EMBL/GenBank/DDBJ databases">
        <title>Corynebacterium macginleyi genome sequencing and assembly of the type strain and two clinical samples.</title>
        <authorList>
            <person name="Bernier A.-M."/>
            <person name="Bernard K."/>
        </authorList>
    </citation>
    <scope>NUCLEOTIDE SEQUENCE [LARGE SCALE GENOMIC DNA]</scope>
    <source>
        <strain evidence="1 2">NML 120205</strain>
    </source>
</reference>
<dbReference type="EMBL" id="REGC01000003">
    <property type="protein sequence ID" value="RMB63172.1"/>
    <property type="molecule type" value="Genomic_DNA"/>
</dbReference>